<dbReference type="InterPro" id="IPR003156">
    <property type="entry name" value="DHHA1_dom"/>
</dbReference>
<keyword evidence="3 15" id="KW-0963">Cytoplasm</keyword>
<dbReference type="InterPro" id="IPR045864">
    <property type="entry name" value="aa-tRNA-synth_II/BPL/LPL"/>
</dbReference>
<protein>
    <recommendedName>
        <fullName evidence="15">Alanine--tRNA ligase</fullName>
        <ecNumber evidence="15">6.1.1.7</ecNumber>
    </recommendedName>
    <alternativeName>
        <fullName evidence="15">Alanyl-tRNA synthetase</fullName>
        <shortName evidence="15">AlaRS</shortName>
    </alternativeName>
</protein>
<feature type="binding site" evidence="15">
    <location>
        <position position="564"/>
    </location>
    <ligand>
        <name>Zn(2+)</name>
        <dbReference type="ChEBI" id="CHEBI:29105"/>
    </ligand>
</feature>
<dbReference type="SUPFAM" id="SSF55186">
    <property type="entry name" value="ThrRS/AlaRS common domain"/>
    <property type="match status" value="1"/>
</dbReference>
<evidence type="ECO:0000256" key="13">
    <source>
        <dbReference type="ARBA" id="ARBA00024779"/>
    </source>
</evidence>
<dbReference type="GO" id="GO:0004813">
    <property type="term" value="F:alanine-tRNA ligase activity"/>
    <property type="evidence" value="ECO:0007669"/>
    <property type="project" value="UniProtKB-UniRule"/>
</dbReference>
<dbReference type="InterPro" id="IPR018165">
    <property type="entry name" value="Ala-tRNA-synth_IIc_core"/>
</dbReference>
<dbReference type="Gene3D" id="3.30.980.10">
    <property type="entry name" value="Threonyl-trna Synthetase, Chain A, domain 2"/>
    <property type="match status" value="1"/>
</dbReference>
<evidence type="ECO:0000256" key="5">
    <source>
        <dbReference type="ARBA" id="ARBA00022598"/>
    </source>
</evidence>
<dbReference type="PRINTS" id="PR00980">
    <property type="entry name" value="TRNASYNTHALA"/>
</dbReference>
<dbReference type="InterPro" id="IPR018163">
    <property type="entry name" value="Thr/Ala-tRNA-synth_IIc_edit"/>
</dbReference>
<dbReference type="EMBL" id="CP030139">
    <property type="protein sequence ID" value="AZB73757.1"/>
    <property type="molecule type" value="Genomic_DNA"/>
</dbReference>
<comment type="domain">
    <text evidence="15">Consists of three domains; the N-terminal catalytic domain, the editing domain and the C-terminal C-Ala domain. The editing domain removes incorrectly charged amino acids, while the C-Ala domain, along with tRNA(Ala), serves as a bridge to cooperatively bring together the editing and aminoacylation centers thus stimulating deacylation of misacylated tRNAs.</text>
</comment>
<evidence type="ECO:0000256" key="4">
    <source>
        <dbReference type="ARBA" id="ARBA00022555"/>
    </source>
</evidence>
<evidence type="ECO:0000256" key="1">
    <source>
        <dbReference type="ARBA" id="ARBA00004496"/>
    </source>
</evidence>
<dbReference type="FunFam" id="3.10.310.40:FF:000001">
    <property type="entry name" value="Alanine--tRNA ligase"/>
    <property type="match status" value="1"/>
</dbReference>
<sequence>MAAPALSGDQIRETFLKFFEGKGHRRLPSASLIPEDPTVLLTIAGMLPFKPIFLGQQVAEVPRATTSQKCIRTNDIENVGRTARHHTFFEMLGNFSFGDYFKKEAIAFAWELVTEVFQVPAERLAVSVFEEDDEAFAIWRDQIGVPEARIQRLGAKDNFWASGPTGPCGPCSEIYYDFHPELGDEGLDLEDDSRFIEVYNLVFMQYNRDAAGNLTALEKQNIDTGMGLERMAQVLQGVPNNYETDLIFPIIQAVAAIAQRDYANESETVKVSLKVIGDHLRAVTHLIADGVTASNLGRGYVLRRLIRRVVRHGRLIGIDRPFTAEIAETAIALMAAQYPNLREREAAIKAELTREEQRFLETLERGEKLLAELLAAATDQIRGEDAFVLYDTYGFPLELTQEIAEEKGLTVDLAGFEAAMTAQRQRSQAAHETIDLTVQGSLDRLAEQIHPTEFVGYQDSAATATVTAVLREGQSVEAAEAGDRVQIVLDHTSFYAESGGQVGDRGVLTGESLIVRIEDVQKESGFFVHYGQIERGLLQVGDRVTAQIDRACRRRAQANHTATHLLQAALKLIVDEGISQAGSLVAFDRLRFDFNCPRAVTPEELRQIEDQINQWIAEAHSTVVEVMPIATAKAKGAVAMFGEKYGAEVRVIDVPGVSMELCGGTHVANTAEIGLFKIISEAGVASGVRRIEAVAGPAVLEYLNVRDAVVRDLSDRFKAKPEELSDRVTALQEELKANQKQLTALKAELAIAKSDALVSQAIAVGEAQVLVETLTGVDAAALQTAAERLQQKLGDAGAVVLGSSPEEGKVTLVAAFGPAIITKGLKAGQFIGGIAKICGGGGGGRPNLAQAGGRDASKLPEAVAAALDQLKTALAA</sequence>
<keyword evidence="10 15" id="KW-0694">RNA-binding</keyword>
<dbReference type="GO" id="GO:0005524">
    <property type="term" value="F:ATP binding"/>
    <property type="evidence" value="ECO:0007669"/>
    <property type="project" value="UniProtKB-UniRule"/>
</dbReference>
<feature type="binding site" evidence="15">
    <location>
        <position position="666"/>
    </location>
    <ligand>
        <name>Zn(2+)</name>
        <dbReference type="ChEBI" id="CHEBI:29105"/>
    </ligand>
</feature>
<dbReference type="Gene3D" id="2.40.30.130">
    <property type="match status" value="1"/>
</dbReference>
<dbReference type="Gene3D" id="6.10.250.550">
    <property type="match status" value="1"/>
</dbReference>
<keyword evidence="9 15" id="KW-0067">ATP-binding</keyword>
<evidence type="ECO:0000256" key="9">
    <source>
        <dbReference type="ARBA" id="ARBA00022840"/>
    </source>
</evidence>
<dbReference type="FunFam" id="2.40.30.130:FF:000001">
    <property type="entry name" value="Alanine--tRNA ligase"/>
    <property type="match status" value="1"/>
</dbReference>
<dbReference type="Gene3D" id="3.30.54.20">
    <property type="match status" value="1"/>
</dbReference>
<evidence type="ECO:0000313" key="18">
    <source>
        <dbReference type="EMBL" id="AZB73757.1"/>
    </source>
</evidence>
<evidence type="ECO:0000256" key="3">
    <source>
        <dbReference type="ARBA" id="ARBA00022490"/>
    </source>
</evidence>
<keyword evidence="6 15" id="KW-0479">Metal-binding</keyword>
<keyword evidence="11 15" id="KW-0648">Protein biosynthesis</keyword>
<reference evidence="18 19" key="1">
    <citation type="journal article" date="2018" name="Sci. Rep.">
        <title>Genome Features and Biochemical Characteristics of a Robust, Fast Growing and Naturally Transformable Cyanobacterium Synechococcus elongatus PCC 11801 Isolated from India.</title>
        <authorList>
            <person name="Jaiswal D."/>
            <person name="Sengupta A."/>
            <person name="Sohoni S."/>
            <person name="Sengupta S."/>
            <person name="Phadnavis A.G."/>
            <person name="Pakrasi H.B."/>
            <person name="Wangikar P.P."/>
        </authorList>
    </citation>
    <scope>NUCLEOTIDE SEQUENCE [LARGE SCALE GENOMIC DNA]</scope>
    <source>
        <strain evidence="18 19">PCC 11801</strain>
    </source>
</reference>
<dbReference type="InterPro" id="IPR018164">
    <property type="entry name" value="Ala-tRNA-synth_IIc_N"/>
</dbReference>
<dbReference type="RefSeq" id="WP_208674001.1">
    <property type="nucleotide sequence ID" value="NZ_CP030139.2"/>
</dbReference>
<evidence type="ECO:0000256" key="8">
    <source>
        <dbReference type="ARBA" id="ARBA00022833"/>
    </source>
</evidence>
<comment type="function">
    <text evidence="13 15">Catalyzes the attachment of alanine to tRNA(Ala) in a two-step reaction: alanine is first activated by ATP to form Ala-AMP and then transferred to the acceptor end of tRNA(Ala). Also edits incorrectly charged Ser-tRNA(Ala) and Gly-tRNA(Ala) via its editing domain.</text>
</comment>
<dbReference type="FunFam" id="3.30.930.10:FF:000004">
    <property type="entry name" value="Alanine--tRNA ligase"/>
    <property type="match status" value="1"/>
</dbReference>
<feature type="coiled-coil region" evidence="16">
    <location>
        <begin position="728"/>
        <end position="755"/>
    </location>
</feature>
<dbReference type="PANTHER" id="PTHR11777:SF9">
    <property type="entry name" value="ALANINE--TRNA LIGASE, CYTOPLASMIC"/>
    <property type="match status" value="1"/>
</dbReference>
<feature type="binding site" evidence="15">
    <location>
        <position position="560"/>
    </location>
    <ligand>
        <name>Zn(2+)</name>
        <dbReference type="ChEBI" id="CHEBI:29105"/>
    </ligand>
</feature>
<dbReference type="InterPro" id="IPR012947">
    <property type="entry name" value="tRNA_SAD"/>
</dbReference>
<dbReference type="Gene3D" id="3.30.930.10">
    <property type="entry name" value="Bira Bifunctional Protein, Domain 2"/>
    <property type="match status" value="1"/>
</dbReference>
<evidence type="ECO:0000256" key="11">
    <source>
        <dbReference type="ARBA" id="ARBA00022917"/>
    </source>
</evidence>
<keyword evidence="4 15" id="KW-0820">tRNA-binding</keyword>
<feature type="domain" description="Alanyl-transfer RNA synthetases family profile" evidence="17">
    <location>
        <begin position="6"/>
        <end position="705"/>
    </location>
</feature>
<dbReference type="InterPro" id="IPR002318">
    <property type="entry name" value="Ala-tRNA-lgiase_IIc"/>
</dbReference>
<evidence type="ECO:0000313" key="19">
    <source>
        <dbReference type="Proteomes" id="UP000267249"/>
    </source>
</evidence>
<evidence type="ECO:0000256" key="7">
    <source>
        <dbReference type="ARBA" id="ARBA00022741"/>
    </source>
</evidence>
<comment type="similarity">
    <text evidence="2 15">Belongs to the class-II aminoacyl-tRNA synthetase family.</text>
</comment>
<dbReference type="FunFam" id="3.30.54.20:FF:000001">
    <property type="entry name" value="Alanine--tRNA ligase"/>
    <property type="match status" value="1"/>
</dbReference>
<dbReference type="SUPFAM" id="SSF50447">
    <property type="entry name" value="Translation proteins"/>
    <property type="match status" value="1"/>
</dbReference>
<dbReference type="PANTHER" id="PTHR11777">
    <property type="entry name" value="ALANYL-TRNA SYNTHETASE"/>
    <property type="match status" value="1"/>
</dbReference>
<dbReference type="GO" id="GO:0000049">
    <property type="term" value="F:tRNA binding"/>
    <property type="evidence" value="ECO:0007669"/>
    <property type="project" value="UniProtKB-KW"/>
</dbReference>
<dbReference type="SMART" id="SM00863">
    <property type="entry name" value="tRNA_SAD"/>
    <property type="match status" value="1"/>
</dbReference>
<keyword evidence="8 15" id="KW-0862">Zinc</keyword>
<evidence type="ECO:0000256" key="10">
    <source>
        <dbReference type="ARBA" id="ARBA00022884"/>
    </source>
</evidence>
<dbReference type="PROSITE" id="PS50860">
    <property type="entry name" value="AA_TRNA_LIGASE_II_ALA"/>
    <property type="match status" value="1"/>
</dbReference>
<dbReference type="GO" id="GO:0008270">
    <property type="term" value="F:zinc ion binding"/>
    <property type="evidence" value="ECO:0007669"/>
    <property type="project" value="UniProtKB-UniRule"/>
</dbReference>
<dbReference type="FunFam" id="3.30.980.10:FF:000004">
    <property type="entry name" value="Alanine--tRNA ligase, cytoplasmic"/>
    <property type="match status" value="1"/>
</dbReference>
<dbReference type="GO" id="GO:0006419">
    <property type="term" value="P:alanyl-tRNA aminoacylation"/>
    <property type="evidence" value="ECO:0007669"/>
    <property type="project" value="UniProtKB-UniRule"/>
</dbReference>
<evidence type="ECO:0000259" key="17">
    <source>
        <dbReference type="PROSITE" id="PS50860"/>
    </source>
</evidence>
<dbReference type="SUPFAM" id="SSF101353">
    <property type="entry name" value="Putative anticodon-binding domain of alanyl-tRNA synthetase (AlaRS)"/>
    <property type="match status" value="1"/>
</dbReference>
<dbReference type="Gene3D" id="3.10.310.40">
    <property type="match status" value="1"/>
</dbReference>
<evidence type="ECO:0000256" key="2">
    <source>
        <dbReference type="ARBA" id="ARBA00008226"/>
    </source>
</evidence>
<dbReference type="AlphaFoldDB" id="A0AAN1QQM9"/>
<name>A0AAN1QQM9_SYNEL</name>
<feature type="binding site" evidence="15">
    <location>
        <position position="662"/>
    </location>
    <ligand>
        <name>Zn(2+)</name>
        <dbReference type="ChEBI" id="CHEBI:29105"/>
    </ligand>
</feature>
<dbReference type="HAMAP" id="MF_00036_B">
    <property type="entry name" value="Ala_tRNA_synth_B"/>
    <property type="match status" value="1"/>
</dbReference>
<dbReference type="InterPro" id="IPR050058">
    <property type="entry name" value="Ala-tRNA_ligase"/>
</dbReference>
<keyword evidence="7 15" id="KW-0547">Nucleotide-binding</keyword>
<proteinExistence type="inferred from homology"/>
<dbReference type="EC" id="6.1.1.7" evidence="15"/>
<evidence type="ECO:0000256" key="14">
    <source>
        <dbReference type="ARBA" id="ARBA00048300"/>
    </source>
</evidence>
<dbReference type="InterPro" id="IPR009000">
    <property type="entry name" value="Transl_B-barrel_sf"/>
</dbReference>
<comment type="subcellular location">
    <subcellularLocation>
        <location evidence="1 15">Cytoplasm</location>
    </subcellularLocation>
</comment>
<dbReference type="SUPFAM" id="SSF55681">
    <property type="entry name" value="Class II aaRS and biotin synthetases"/>
    <property type="match status" value="1"/>
</dbReference>
<keyword evidence="12 15" id="KW-0030">Aminoacyl-tRNA synthetase</keyword>
<evidence type="ECO:0000256" key="6">
    <source>
        <dbReference type="ARBA" id="ARBA00022723"/>
    </source>
</evidence>
<dbReference type="Proteomes" id="UP000267249">
    <property type="component" value="Chromosome"/>
</dbReference>
<comment type="cofactor">
    <cofactor evidence="15">
        <name>Zn(2+)</name>
        <dbReference type="ChEBI" id="CHEBI:29105"/>
    </cofactor>
    <text evidence="15">Binds 1 zinc ion per subunit.</text>
</comment>
<dbReference type="GO" id="GO:0002161">
    <property type="term" value="F:aminoacyl-tRNA deacylase activity"/>
    <property type="evidence" value="ECO:0007669"/>
    <property type="project" value="TreeGrafter"/>
</dbReference>
<accession>A0AAN1QQM9</accession>
<dbReference type="GO" id="GO:0005829">
    <property type="term" value="C:cytosol"/>
    <property type="evidence" value="ECO:0007669"/>
    <property type="project" value="TreeGrafter"/>
</dbReference>
<comment type="catalytic activity">
    <reaction evidence="14 15">
        <text>tRNA(Ala) + L-alanine + ATP = L-alanyl-tRNA(Ala) + AMP + diphosphate</text>
        <dbReference type="Rhea" id="RHEA:12540"/>
        <dbReference type="Rhea" id="RHEA-COMP:9657"/>
        <dbReference type="Rhea" id="RHEA-COMP:9923"/>
        <dbReference type="ChEBI" id="CHEBI:30616"/>
        <dbReference type="ChEBI" id="CHEBI:33019"/>
        <dbReference type="ChEBI" id="CHEBI:57972"/>
        <dbReference type="ChEBI" id="CHEBI:78442"/>
        <dbReference type="ChEBI" id="CHEBI:78497"/>
        <dbReference type="ChEBI" id="CHEBI:456215"/>
        <dbReference type="EC" id="6.1.1.7"/>
    </reaction>
</comment>
<evidence type="ECO:0000256" key="15">
    <source>
        <dbReference type="HAMAP-Rule" id="MF_00036"/>
    </source>
</evidence>
<dbReference type="CDD" id="cd00673">
    <property type="entry name" value="AlaRS_core"/>
    <property type="match status" value="1"/>
</dbReference>
<dbReference type="Pfam" id="PF02272">
    <property type="entry name" value="DHHA1"/>
    <property type="match status" value="1"/>
</dbReference>
<gene>
    <name evidence="15 18" type="primary">alaS</name>
    <name evidence="18" type="ORF">DOP62_11890</name>
</gene>
<evidence type="ECO:0000256" key="12">
    <source>
        <dbReference type="ARBA" id="ARBA00023146"/>
    </source>
</evidence>
<dbReference type="InterPro" id="IPR018162">
    <property type="entry name" value="Ala-tRNA-ligase_IIc_anticod-bd"/>
</dbReference>
<dbReference type="NCBIfam" id="TIGR00344">
    <property type="entry name" value="alaS"/>
    <property type="match status" value="1"/>
</dbReference>
<keyword evidence="16" id="KW-0175">Coiled coil</keyword>
<dbReference type="Pfam" id="PF07973">
    <property type="entry name" value="tRNA_SAD"/>
    <property type="match status" value="1"/>
</dbReference>
<organism evidence="18 19">
    <name type="scientific">Synechococcus elongatus PCC 11801</name>
    <dbReference type="NCBI Taxonomy" id="2219813"/>
    <lineage>
        <taxon>Bacteria</taxon>
        <taxon>Bacillati</taxon>
        <taxon>Cyanobacteriota</taxon>
        <taxon>Cyanophyceae</taxon>
        <taxon>Synechococcales</taxon>
        <taxon>Synechococcaceae</taxon>
        <taxon>Synechococcus</taxon>
    </lineage>
</organism>
<evidence type="ECO:0000256" key="16">
    <source>
        <dbReference type="SAM" id="Coils"/>
    </source>
</evidence>
<keyword evidence="5 15" id="KW-0436">Ligase</keyword>
<dbReference type="InterPro" id="IPR023033">
    <property type="entry name" value="Ala_tRNA_ligase_euk/bac"/>
</dbReference>
<dbReference type="Pfam" id="PF01411">
    <property type="entry name" value="tRNA-synt_2c"/>
    <property type="match status" value="1"/>
</dbReference>